<dbReference type="OrthoDB" id="2247385at2759"/>
<dbReference type="PANTHER" id="PTHR11102">
    <property type="entry name" value="SEL-1-LIKE PROTEIN"/>
    <property type="match status" value="1"/>
</dbReference>
<sequence>METLRFLAMILCSIALIYHVVASMPADSPLLNDNVRSVLKDTMSGIDDVTLQQIHMRVREAQPDAMRYNEGRGVTMDPQRALELLEDATKLGSPHALFYLGVMHEYGRGVKQDFFKAAELYLQASEQDVVDAIYYLGLLHGSGRGVPLSFSTAVTMFQRAAERRHAPSMLRLGELHALGEGVPIDYSVALYWFKQAATANDARVSQRAAKAAEELQGVLSEAEAHVQEQERVLGVPLRVKVASIEGS</sequence>
<evidence type="ECO:0008006" key="5">
    <source>
        <dbReference type="Google" id="ProtNLM"/>
    </source>
</evidence>
<dbReference type="Gene3D" id="1.25.40.10">
    <property type="entry name" value="Tetratricopeptide repeat domain"/>
    <property type="match status" value="1"/>
</dbReference>
<evidence type="ECO:0000313" key="4">
    <source>
        <dbReference type="Proteomes" id="UP000794436"/>
    </source>
</evidence>
<comment type="caution">
    <text evidence="3">The sequence shown here is derived from an EMBL/GenBank/DDBJ whole genome shotgun (WGS) entry which is preliminary data.</text>
</comment>
<dbReference type="SUPFAM" id="SSF81901">
    <property type="entry name" value="HCP-like"/>
    <property type="match status" value="1"/>
</dbReference>
<accession>A0A8K1F9F8</accession>
<name>A0A8K1F9F8_PYTOL</name>
<dbReference type="Proteomes" id="UP000794436">
    <property type="component" value="Unassembled WGS sequence"/>
</dbReference>
<dbReference type="PANTHER" id="PTHR11102:SF160">
    <property type="entry name" value="ERAD-ASSOCIATED E3 UBIQUITIN-PROTEIN LIGASE COMPONENT HRD3"/>
    <property type="match status" value="1"/>
</dbReference>
<dbReference type="InterPro" id="IPR006597">
    <property type="entry name" value="Sel1-like"/>
</dbReference>
<proteinExistence type="inferred from homology"/>
<dbReference type="EMBL" id="SPLM01000149">
    <property type="protein sequence ID" value="TMW55170.1"/>
    <property type="molecule type" value="Genomic_DNA"/>
</dbReference>
<evidence type="ECO:0000313" key="3">
    <source>
        <dbReference type="EMBL" id="TMW55170.1"/>
    </source>
</evidence>
<feature type="chain" id="PRO_5035467079" description="Sel1 repeat family protein" evidence="2">
    <location>
        <begin position="23"/>
        <end position="247"/>
    </location>
</feature>
<reference evidence="3" key="1">
    <citation type="submission" date="2019-03" db="EMBL/GenBank/DDBJ databases">
        <title>Long read genome sequence of the mycoparasitic Pythium oligandrum ATCC 38472 isolated from sugarbeet rhizosphere.</title>
        <authorList>
            <person name="Gaulin E."/>
        </authorList>
    </citation>
    <scope>NUCLEOTIDE SEQUENCE</scope>
    <source>
        <strain evidence="3">ATCC 38472_TT</strain>
    </source>
</reference>
<protein>
    <recommendedName>
        <fullName evidence="5">Sel1 repeat family protein</fullName>
    </recommendedName>
</protein>
<keyword evidence="2" id="KW-0732">Signal</keyword>
<evidence type="ECO:0000256" key="2">
    <source>
        <dbReference type="SAM" id="SignalP"/>
    </source>
</evidence>
<comment type="similarity">
    <text evidence="1">Belongs to the sel-1 family.</text>
</comment>
<organism evidence="3 4">
    <name type="scientific">Pythium oligandrum</name>
    <name type="common">Mycoparasitic fungus</name>
    <dbReference type="NCBI Taxonomy" id="41045"/>
    <lineage>
        <taxon>Eukaryota</taxon>
        <taxon>Sar</taxon>
        <taxon>Stramenopiles</taxon>
        <taxon>Oomycota</taxon>
        <taxon>Peronosporomycetes</taxon>
        <taxon>Pythiales</taxon>
        <taxon>Pythiaceae</taxon>
        <taxon>Pythium</taxon>
    </lineage>
</organism>
<dbReference type="SMART" id="SM00671">
    <property type="entry name" value="SEL1"/>
    <property type="match status" value="4"/>
</dbReference>
<dbReference type="InterPro" id="IPR011990">
    <property type="entry name" value="TPR-like_helical_dom_sf"/>
</dbReference>
<keyword evidence="4" id="KW-1185">Reference proteome</keyword>
<feature type="signal peptide" evidence="2">
    <location>
        <begin position="1"/>
        <end position="22"/>
    </location>
</feature>
<gene>
    <name evidence="3" type="ORF">Poli38472_013932</name>
</gene>
<dbReference type="AlphaFoldDB" id="A0A8K1F9F8"/>
<evidence type="ECO:0000256" key="1">
    <source>
        <dbReference type="ARBA" id="ARBA00038101"/>
    </source>
</evidence>
<dbReference type="InterPro" id="IPR050767">
    <property type="entry name" value="Sel1_AlgK"/>
</dbReference>
<dbReference type="Pfam" id="PF08238">
    <property type="entry name" value="Sel1"/>
    <property type="match status" value="4"/>
</dbReference>